<feature type="domain" description="Glycerol-3-phosphate dehydrogenase NAD-dependent N-terminal" evidence="19">
    <location>
        <begin position="8"/>
        <end position="165"/>
    </location>
</feature>
<dbReference type="FunFam" id="3.40.50.720:FF:000019">
    <property type="entry name" value="Glycerol-3-phosphate dehydrogenase [NAD(P)+]"/>
    <property type="match status" value="1"/>
</dbReference>
<dbReference type="PIRSF" id="PIRSF000114">
    <property type="entry name" value="Glycerol-3-P_dh"/>
    <property type="match status" value="1"/>
</dbReference>
<feature type="binding site" evidence="13">
    <location>
        <position position="111"/>
    </location>
    <ligand>
        <name>NADPH</name>
        <dbReference type="ChEBI" id="CHEBI:57783"/>
    </ligand>
</feature>
<evidence type="ECO:0000256" key="3">
    <source>
        <dbReference type="ARBA" id="ARBA00022857"/>
    </source>
</evidence>
<feature type="binding site" evidence="13">
    <location>
        <position position="196"/>
    </location>
    <ligand>
        <name>sn-glycerol 3-phosphate</name>
        <dbReference type="ChEBI" id="CHEBI:57597"/>
    </ligand>
</feature>
<keyword evidence="22" id="KW-1185">Reference proteome</keyword>
<feature type="binding site" evidence="13">
    <location>
        <position position="145"/>
    </location>
    <ligand>
        <name>NADPH</name>
        <dbReference type="ChEBI" id="CHEBI:57783"/>
    </ligand>
</feature>
<evidence type="ECO:0000256" key="18">
    <source>
        <dbReference type="SAM" id="SignalP"/>
    </source>
</evidence>
<feature type="binding site" evidence="13">
    <location>
        <position position="143"/>
    </location>
    <ligand>
        <name>sn-glycerol 3-phosphate</name>
        <dbReference type="ChEBI" id="CHEBI:57597"/>
    </ligand>
</feature>
<dbReference type="GO" id="GO:0141153">
    <property type="term" value="F:glycerol-3-phosphate dehydrogenase (NADP+) activity"/>
    <property type="evidence" value="ECO:0007669"/>
    <property type="project" value="RHEA"/>
</dbReference>
<evidence type="ECO:0000256" key="16">
    <source>
        <dbReference type="PIRSR" id="PIRSR000114-3"/>
    </source>
</evidence>
<dbReference type="SUPFAM" id="SSF51735">
    <property type="entry name" value="NAD(P)-binding Rossmann-fold domains"/>
    <property type="match status" value="1"/>
</dbReference>
<feature type="binding site" evidence="15">
    <location>
        <begin position="260"/>
        <end position="261"/>
    </location>
    <ligand>
        <name>substrate</name>
    </ligand>
</feature>
<keyword evidence="6 13" id="KW-0443">Lipid metabolism</keyword>
<feature type="binding site" evidence="13">
    <location>
        <position position="259"/>
    </location>
    <ligand>
        <name>sn-glycerol 3-phosphate</name>
        <dbReference type="ChEBI" id="CHEBI:57597"/>
    </ligand>
</feature>
<proteinExistence type="inferred from homology"/>
<dbReference type="PRINTS" id="PR00077">
    <property type="entry name" value="GPDHDRGNASE"/>
</dbReference>
<dbReference type="SUPFAM" id="SSF48179">
    <property type="entry name" value="6-phosphogluconate dehydrogenase C-terminal domain-like"/>
    <property type="match status" value="1"/>
</dbReference>
<evidence type="ECO:0000259" key="20">
    <source>
        <dbReference type="Pfam" id="PF07479"/>
    </source>
</evidence>
<feature type="binding site" evidence="16">
    <location>
        <position position="145"/>
    </location>
    <ligand>
        <name>NAD(+)</name>
        <dbReference type="ChEBI" id="CHEBI:57540"/>
    </ligand>
</feature>
<dbReference type="Pfam" id="PF01210">
    <property type="entry name" value="NAD_Gly3P_dh_N"/>
    <property type="match status" value="1"/>
</dbReference>
<keyword evidence="7 13" id="KW-0594">Phospholipid biosynthesis</keyword>
<feature type="binding site" evidence="13">
    <location>
        <position position="261"/>
    </location>
    <ligand>
        <name>sn-glycerol 3-phosphate</name>
        <dbReference type="ChEBI" id="CHEBI:57597"/>
    </ligand>
</feature>
<dbReference type="GO" id="GO:0005975">
    <property type="term" value="P:carbohydrate metabolic process"/>
    <property type="evidence" value="ECO:0007669"/>
    <property type="project" value="InterPro"/>
</dbReference>
<gene>
    <name evidence="13 21" type="primary">gpsA</name>
    <name evidence="21" type="ORF">SY83_18665</name>
</gene>
<accession>A0A172TPW5</accession>
<dbReference type="PROSITE" id="PS00957">
    <property type="entry name" value="NAD_G3PDH"/>
    <property type="match status" value="1"/>
</dbReference>
<keyword evidence="8 13" id="KW-1208">Phospholipid metabolism</keyword>
<name>A0A172TPW5_9BACL</name>
<reference evidence="21 22" key="1">
    <citation type="submission" date="2015-01" db="EMBL/GenBank/DDBJ databases">
        <title>Paenibacillus swuensis/DY6/whole genome sequencing.</title>
        <authorList>
            <person name="Kim M.K."/>
            <person name="Srinivasan S."/>
            <person name="Lee J.-J."/>
        </authorList>
    </citation>
    <scope>NUCLEOTIDE SEQUENCE [LARGE SCALE GENOMIC DNA]</scope>
    <source>
        <strain evidence="21 22">DY6</strain>
    </source>
</reference>
<keyword evidence="5 13" id="KW-0520">NAD</keyword>
<dbReference type="PANTHER" id="PTHR11728">
    <property type="entry name" value="GLYCEROL-3-PHOSPHATE DEHYDROGENASE"/>
    <property type="match status" value="1"/>
</dbReference>
<organism evidence="21 22">
    <name type="scientific">Paenibacillus swuensis</name>
    <dbReference type="NCBI Taxonomy" id="1178515"/>
    <lineage>
        <taxon>Bacteria</taxon>
        <taxon>Bacillati</taxon>
        <taxon>Bacillota</taxon>
        <taxon>Bacilli</taxon>
        <taxon>Bacillales</taxon>
        <taxon>Paenibacillaceae</taxon>
        <taxon>Paenibacillus</taxon>
    </lineage>
</organism>
<comment type="similarity">
    <text evidence="1 13 17">Belongs to the NAD-dependent glycerol-3-phosphate dehydrogenase family.</text>
</comment>
<dbReference type="InterPro" id="IPR011128">
    <property type="entry name" value="G3P_DH_NAD-dep_N"/>
</dbReference>
<dbReference type="InterPro" id="IPR006168">
    <property type="entry name" value="G3P_DH_NAD-dep"/>
</dbReference>
<feature type="binding site" evidence="13">
    <location>
        <position position="111"/>
    </location>
    <ligand>
        <name>sn-glycerol 3-phosphate</name>
        <dbReference type="ChEBI" id="CHEBI:57597"/>
    </ligand>
</feature>
<dbReference type="Proteomes" id="UP000076927">
    <property type="component" value="Chromosome"/>
</dbReference>
<dbReference type="GO" id="GO:0006650">
    <property type="term" value="P:glycerophospholipid metabolic process"/>
    <property type="evidence" value="ECO:0007669"/>
    <property type="project" value="UniProtKB-UniRule"/>
</dbReference>
<feature type="binding site" evidence="16">
    <location>
        <position position="260"/>
    </location>
    <ligand>
        <name>NAD(+)</name>
        <dbReference type="ChEBI" id="CHEBI:57540"/>
    </ligand>
</feature>
<comment type="function">
    <text evidence="13">Catalyzes the reduction of the glycolytic intermediate dihydroxyacetone phosphate (DHAP) to sn-glycerol 3-phosphate (G3P), the key precursor for phospholipid synthesis.</text>
</comment>
<feature type="binding site" evidence="13">
    <location>
        <position position="17"/>
    </location>
    <ligand>
        <name>NADPH</name>
        <dbReference type="ChEBI" id="CHEBI:57783"/>
    </ligand>
</feature>
<dbReference type="InterPro" id="IPR036291">
    <property type="entry name" value="NAD(P)-bd_dom_sf"/>
</dbReference>
<feature type="domain" description="Glycerol-3-phosphate dehydrogenase NAD-dependent C-terminal" evidence="20">
    <location>
        <begin position="185"/>
        <end position="325"/>
    </location>
</feature>
<evidence type="ECO:0000256" key="7">
    <source>
        <dbReference type="ARBA" id="ARBA00023209"/>
    </source>
</evidence>
<comment type="subcellular location">
    <subcellularLocation>
        <location evidence="13">Cytoplasm</location>
    </subcellularLocation>
</comment>
<comment type="caution">
    <text evidence="13">Lacks conserved residue(s) required for the propagation of feature annotation.</text>
</comment>
<evidence type="ECO:0000256" key="9">
    <source>
        <dbReference type="ARBA" id="ARBA00052716"/>
    </source>
</evidence>
<dbReference type="InterPro" id="IPR008927">
    <property type="entry name" value="6-PGluconate_DH-like_C_sf"/>
</dbReference>
<dbReference type="GO" id="GO:0046168">
    <property type="term" value="P:glycerol-3-phosphate catabolic process"/>
    <property type="evidence" value="ECO:0007669"/>
    <property type="project" value="InterPro"/>
</dbReference>
<dbReference type="HAMAP" id="MF_00394">
    <property type="entry name" value="NAD_Glyc3P_dehydrog"/>
    <property type="match status" value="1"/>
</dbReference>
<dbReference type="NCBIfam" id="NF000942">
    <property type="entry name" value="PRK00094.1-4"/>
    <property type="match status" value="1"/>
</dbReference>
<dbReference type="NCBIfam" id="NF000940">
    <property type="entry name" value="PRK00094.1-2"/>
    <property type="match status" value="1"/>
</dbReference>
<dbReference type="PATRIC" id="fig|1178515.4.peg.3766"/>
<comment type="pathway">
    <text evidence="13">Membrane lipid metabolism; glycerophospholipid metabolism.</text>
</comment>
<evidence type="ECO:0000256" key="5">
    <source>
        <dbReference type="ARBA" id="ARBA00023027"/>
    </source>
</evidence>
<evidence type="ECO:0000259" key="19">
    <source>
        <dbReference type="Pfam" id="PF01210"/>
    </source>
</evidence>
<dbReference type="Gene3D" id="3.40.50.720">
    <property type="entry name" value="NAD(P)-binding Rossmann-like Domain"/>
    <property type="match status" value="1"/>
</dbReference>
<evidence type="ECO:0000256" key="6">
    <source>
        <dbReference type="ARBA" id="ARBA00023098"/>
    </source>
</evidence>
<dbReference type="EC" id="1.1.1.94" evidence="10 13"/>
<feature type="binding site" evidence="13">
    <location>
        <position position="16"/>
    </location>
    <ligand>
        <name>NADPH</name>
        <dbReference type="ChEBI" id="CHEBI:57783"/>
    </ligand>
</feature>
<dbReference type="InterPro" id="IPR013328">
    <property type="entry name" value="6PGD_dom2"/>
</dbReference>
<sequence length="350" mass="37664">MMTTTPHKVAVLVAGSWGTALASVLADNSMNVSLWSRNAEQVNEINTRHTNHKYLPDAQLPVNLRATTSMEEAVTGATAVLLVAPSSVIREVAAQAKPYVSEDTLIIHATKGFETDTLKRMSTVIAEELNRNEEDIVVLSGPSHAEEVVNKRPTTVVVACRNEEAAERAQDLFISPYFRVYTNPDATGVEVSGALKNIIALGAGLSDGLKFGDNAKAALITRGLAEIARLGAAMGANPLTFAGLAGVGDLVVTCTSTHSRNWRAGSMLAQGMPVAEVLKTMGMVVEGVRTTQSAHTLAEQYDVEMPITEQLYQVLFKGKSPKLAVEDLMGRGRTHEIEEIARATKENWLR</sequence>
<evidence type="ECO:0000256" key="4">
    <source>
        <dbReference type="ARBA" id="ARBA00023002"/>
    </source>
</evidence>
<dbReference type="GO" id="GO:0046167">
    <property type="term" value="P:glycerol-3-phosphate biosynthetic process"/>
    <property type="evidence" value="ECO:0007669"/>
    <property type="project" value="UniProtKB-UniRule"/>
</dbReference>
<dbReference type="KEGG" id="pswu:SY83_18665"/>
<keyword evidence="3 13" id="KW-0521">NADP</keyword>
<dbReference type="AlphaFoldDB" id="A0A172TPW5"/>
<feature type="binding site" evidence="13">
    <location>
        <position position="141"/>
    </location>
    <ligand>
        <name>sn-glycerol 3-phosphate</name>
        <dbReference type="ChEBI" id="CHEBI:57597"/>
    </ligand>
</feature>
<evidence type="ECO:0000313" key="22">
    <source>
        <dbReference type="Proteomes" id="UP000076927"/>
    </source>
</evidence>
<feature type="binding site" evidence="13">
    <location>
        <position position="260"/>
    </location>
    <ligand>
        <name>NADPH</name>
        <dbReference type="ChEBI" id="CHEBI:57783"/>
    </ligand>
</feature>
<dbReference type="PANTHER" id="PTHR11728:SF1">
    <property type="entry name" value="GLYCEROL-3-PHOSPHATE DEHYDROGENASE [NAD(+)] 2, CHLOROPLASTIC"/>
    <property type="match status" value="1"/>
</dbReference>
<keyword evidence="13" id="KW-0963">Cytoplasm</keyword>
<dbReference type="FunFam" id="1.10.1040.10:FF:000001">
    <property type="entry name" value="Glycerol-3-phosphate dehydrogenase [NAD(P)+]"/>
    <property type="match status" value="1"/>
</dbReference>
<comment type="catalytic activity">
    <reaction evidence="13">
        <text>sn-glycerol 3-phosphate + NAD(+) = dihydroxyacetone phosphate + NADH + H(+)</text>
        <dbReference type="Rhea" id="RHEA:11092"/>
        <dbReference type="ChEBI" id="CHEBI:15378"/>
        <dbReference type="ChEBI" id="CHEBI:57540"/>
        <dbReference type="ChEBI" id="CHEBI:57597"/>
        <dbReference type="ChEBI" id="CHEBI:57642"/>
        <dbReference type="ChEBI" id="CHEBI:57945"/>
        <dbReference type="EC" id="1.1.1.94"/>
    </reaction>
</comment>
<feature type="binding site" evidence="13">
    <location>
        <position position="54"/>
    </location>
    <ligand>
        <name>NADPH</name>
        <dbReference type="ChEBI" id="CHEBI:57783"/>
    </ligand>
</feature>
<dbReference type="GO" id="GO:0005829">
    <property type="term" value="C:cytosol"/>
    <property type="evidence" value="ECO:0007669"/>
    <property type="project" value="TreeGrafter"/>
</dbReference>
<evidence type="ECO:0000256" key="1">
    <source>
        <dbReference type="ARBA" id="ARBA00011009"/>
    </source>
</evidence>
<keyword evidence="2 13" id="KW-0444">Lipid biosynthesis</keyword>
<dbReference type="NCBIfam" id="NF000941">
    <property type="entry name" value="PRK00094.1-3"/>
    <property type="match status" value="1"/>
</dbReference>
<evidence type="ECO:0000256" key="13">
    <source>
        <dbReference type="HAMAP-Rule" id="MF_00394"/>
    </source>
</evidence>
<evidence type="ECO:0000256" key="15">
    <source>
        <dbReference type="PIRSR" id="PIRSR000114-2"/>
    </source>
</evidence>
<keyword evidence="13" id="KW-0547">Nucleotide-binding</keyword>
<dbReference type="UniPathway" id="UPA00940"/>
<feature type="signal peptide" evidence="18">
    <location>
        <begin position="1"/>
        <end position="22"/>
    </location>
</feature>
<dbReference type="GO" id="GO:0051287">
    <property type="term" value="F:NAD binding"/>
    <property type="evidence" value="ECO:0007669"/>
    <property type="project" value="InterPro"/>
</dbReference>
<dbReference type="Gene3D" id="1.10.1040.10">
    <property type="entry name" value="N-(1-d-carboxylethyl)-l-norvaline Dehydrogenase, domain 2"/>
    <property type="match status" value="1"/>
</dbReference>
<feature type="binding site" evidence="15">
    <location>
        <position position="111"/>
    </location>
    <ligand>
        <name>substrate</name>
    </ligand>
</feature>
<evidence type="ECO:0000256" key="11">
    <source>
        <dbReference type="ARBA" id="ARBA00069372"/>
    </source>
</evidence>
<keyword evidence="18" id="KW-0732">Signal</keyword>
<feature type="binding site" evidence="13">
    <location>
        <position position="286"/>
    </location>
    <ligand>
        <name>NADPH</name>
        <dbReference type="ChEBI" id="CHEBI:57783"/>
    </ligand>
</feature>
<dbReference type="GO" id="GO:0141152">
    <property type="term" value="F:glycerol-3-phosphate dehydrogenase (NAD+) activity"/>
    <property type="evidence" value="ECO:0007669"/>
    <property type="project" value="RHEA"/>
</dbReference>
<dbReference type="EMBL" id="CP011388">
    <property type="protein sequence ID" value="ANE49022.1"/>
    <property type="molecule type" value="Genomic_DNA"/>
</dbReference>
<dbReference type="Pfam" id="PF07479">
    <property type="entry name" value="NAD_Gly3P_dh_C"/>
    <property type="match status" value="1"/>
</dbReference>
<evidence type="ECO:0000313" key="21">
    <source>
        <dbReference type="EMBL" id="ANE49022.1"/>
    </source>
</evidence>
<dbReference type="GO" id="GO:0008654">
    <property type="term" value="P:phospholipid biosynthetic process"/>
    <property type="evidence" value="ECO:0007669"/>
    <property type="project" value="UniProtKB-KW"/>
</dbReference>
<dbReference type="InterPro" id="IPR006109">
    <property type="entry name" value="G3P_DH_NAD-dep_C"/>
</dbReference>
<dbReference type="STRING" id="1178515.SY83_18665"/>
<feature type="binding site" evidence="13">
    <location>
        <position position="249"/>
    </location>
    <ligand>
        <name>sn-glycerol 3-phosphate</name>
        <dbReference type="ChEBI" id="CHEBI:57597"/>
    </ligand>
</feature>
<keyword evidence="4 13" id="KW-0560">Oxidoreductase</keyword>
<feature type="binding site" evidence="13">
    <location>
        <position position="284"/>
    </location>
    <ligand>
        <name>NADPH</name>
        <dbReference type="ChEBI" id="CHEBI:57783"/>
    </ligand>
</feature>
<comment type="catalytic activity">
    <reaction evidence="9">
        <text>sn-glycerol 3-phosphate + NADP(+) = dihydroxyacetone phosphate + NADPH + H(+)</text>
        <dbReference type="Rhea" id="RHEA:11096"/>
        <dbReference type="ChEBI" id="CHEBI:15378"/>
        <dbReference type="ChEBI" id="CHEBI:57597"/>
        <dbReference type="ChEBI" id="CHEBI:57642"/>
        <dbReference type="ChEBI" id="CHEBI:57783"/>
        <dbReference type="ChEBI" id="CHEBI:58349"/>
        <dbReference type="EC" id="1.1.1.94"/>
    </reaction>
    <physiologicalReaction direction="right-to-left" evidence="9">
        <dbReference type="Rhea" id="RHEA:11098"/>
    </physiologicalReaction>
</comment>
<evidence type="ECO:0000256" key="2">
    <source>
        <dbReference type="ARBA" id="ARBA00022516"/>
    </source>
</evidence>
<feature type="binding site" evidence="13">
    <location>
        <position position="37"/>
    </location>
    <ligand>
        <name>NADPH</name>
        <dbReference type="ChEBI" id="CHEBI:57783"/>
    </ligand>
</feature>
<protein>
    <recommendedName>
        <fullName evidence="11 13">Glycerol-3-phosphate dehydrogenase [NAD(P)+]</fullName>
        <ecNumber evidence="10 13">1.1.1.94</ecNumber>
    </recommendedName>
    <alternativeName>
        <fullName evidence="13">NAD(P)(+)-dependent glycerol-3-phosphate dehydrogenase</fullName>
    </alternativeName>
    <alternativeName>
        <fullName evidence="12 13">NAD(P)H-dependent dihydroxyacetone-phosphate reductase</fullName>
    </alternativeName>
</protein>
<evidence type="ECO:0000256" key="14">
    <source>
        <dbReference type="PIRSR" id="PIRSR000114-1"/>
    </source>
</evidence>
<evidence type="ECO:0000256" key="8">
    <source>
        <dbReference type="ARBA" id="ARBA00023264"/>
    </source>
</evidence>
<feature type="chain" id="PRO_5008000960" description="Glycerol-3-phosphate dehydrogenase [NAD(P)+]" evidence="18">
    <location>
        <begin position="23"/>
        <end position="350"/>
    </location>
</feature>
<feature type="binding site" evidence="13">
    <location>
        <position position="260"/>
    </location>
    <ligand>
        <name>sn-glycerol 3-phosphate</name>
        <dbReference type="ChEBI" id="CHEBI:57597"/>
    </ligand>
</feature>
<dbReference type="OrthoDB" id="9812273at2"/>
<evidence type="ECO:0000256" key="17">
    <source>
        <dbReference type="RuleBase" id="RU000437"/>
    </source>
</evidence>
<evidence type="ECO:0000256" key="12">
    <source>
        <dbReference type="ARBA" id="ARBA00080511"/>
    </source>
</evidence>
<evidence type="ECO:0000256" key="10">
    <source>
        <dbReference type="ARBA" id="ARBA00066687"/>
    </source>
</evidence>
<feature type="active site" description="Proton acceptor" evidence="13 14">
    <location>
        <position position="196"/>
    </location>
</feature>